<dbReference type="AlphaFoldDB" id="A0A8D8QL97"/>
<feature type="region of interest" description="Disordered" evidence="1">
    <location>
        <begin position="19"/>
        <end position="42"/>
    </location>
</feature>
<reference evidence="2" key="1">
    <citation type="submission" date="2021-05" db="EMBL/GenBank/DDBJ databases">
        <authorList>
            <person name="Alioto T."/>
            <person name="Alioto T."/>
            <person name="Gomez Garrido J."/>
        </authorList>
    </citation>
    <scope>NUCLEOTIDE SEQUENCE</scope>
</reference>
<dbReference type="EMBL" id="HBUF01084894">
    <property type="protein sequence ID" value="CAG6634073.1"/>
    <property type="molecule type" value="Transcribed_RNA"/>
</dbReference>
<organism evidence="2">
    <name type="scientific">Cacopsylla melanoneura</name>
    <dbReference type="NCBI Taxonomy" id="428564"/>
    <lineage>
        <taxon>Eukaryota</taxon>
        <taxon>Metazoa</taxon>
        <taxon>Ecdysozoa</taxon>
        <taxon>Arthropoda</taxon>
        <taxon>Hexapoda</taxon>
        <taxon>Insecta</taxon>
        <taxon>Pterygota</taxon>
        <taxon>Neoptera</taxon>
        <taxon>Paraneoptera</taxon>
        <taxon>Hemiptera</taxon>
        <taxon>Sternorrhyncha</taxon>
        <taxon>Psylloidea</taxon>
        <taxon>Psyllidae</taxon>
        <taxon>Psyllinae</taxon>
        <taxon>Cacopsylla</taxon>
    </lineage>
</organism>
<evidence type="ECO:0000256" key="1">
    <source>
        <dbReference type="SAM" id="MobiDB-lite"/>
    </source>
</evidence>
<evidence type="ECO:0000313" key="2">
    <source>
        <dbReference type="EMBL" id="CAG6634075.1"/>
    </source>
</evidence>
<dbReference type="EMBL" id="HBUF01084895">
    <property type="protein sequence ID" value="CAG6634075.1"/>
    <property type="molecule type" value="Transcribed_RNA"/>
</dbReference>
<proteinExistence type="predicted"/>
<protein>
    <submittedName>
        <fullName evidence="2">Uncharacterized protein</fullName>
    </submittedName>
</protein>
<name>A0A8D8QL97_9HEMI</name>
<accession>A0A8D8QL97</accession>
<sequence>MPFIILVGTGTSLDICSQTKSGQWSGGNKTSLSRPQNTKQSNKLQPHFLNKTARYSTKIQIKLTGFTNKIFCQKIHPLQKTQKLDSQKNMNVQKKLFKSF</sequence>